<accession>A0A921FXY3</accession>
<evidence type="ECO:0000313" key="3">
    <source>
        <dbReference type="Proteomes" id="UP000698173"/>
    </source>
</evidence>
<sequence>MIFASDLDGTLIYSNRRLGRNPVSVPVRSVEVYNGKEISFMTEKAITLLRELADEMMFVPVTTRTAEQYNRISLFREEIRPTYAITSNGAVVLKDGNVDMQWQDYVRAKIDGSTASVEDVKRKIEETPGALLTEPIHVVDRFFVYMIIKPPLSPERIKDYSRWAAEYGWIFSVQGRKVYFIPSFINKWDAVNYVAEKEGKKTVFTAGDSNLDVCLIEHAKFGLIPRHGEAAVNFGHLGLTKKTGVLAAEEIIETILSMRLPSIPEIR</sequence>
<dbReference type="AlphaFoldDB" id="A0A921FXY3"/>
<dbReference type="EMBL" id="DYWT01000076">
    <property type="protein sequence ID" value="HJF31039.1"/>
    <property type="molecule type" value="Genomic_DNA"/>
</dbReference>
<dbReference type="Pfam" id="PF05116">
    <property type="entry name" value="S6PP"/>
    <property type="match status" value="1"/>
</dbReference>
<reference evidence="2" key="1">
    <citation type="journal article" date="2021" name="PeerJ">
        <title>Extensive microbial diversity within the chicken gut microbiome revealed by metagenomics and culture.</title>
        <authorList>
            <person name="Gilroy R."/>
            <person name="Ravi A."/>
            <person name="Getino M."/>
            <person name="Pursley I."/>
            <person name="Horton D.L."/>
            <person name="Alikhan N.F."/>
            <person name="Baker D."/>
            <person name="Gharbi K."/>
            <person name="Hall N."/>
            <person name="Watson M."/>
            <person name="Adriaenssens E.M."/>
            <person name="Foster-Nyarko E."/>
            <person name="Jarju S."/>
            <person name="Secka A."/>
            <person name="Antonio M."/>
            <person name="Oren A."/>
            <person name="Chaudhuri R.R."/>
            <person name="La Ragione R."/>
            <person name="Hildebrand F."/>
            <person name="Pallen M.J."/>
        </authorList>
    </citation>
    <scope>NUCLEOTIDE SEQUENCE</scope>
    <source>
        <strain evidence="2">CHK171-7178</strain>
    </source>
</reference>
<gene>
    <name evidence="2" type="ORF">K8V56_04570</name>
</gene>
<name>A0A921FXY3_SPOPS</name>
<feature type="domain" description="Sucrose phosphatase-like" evidence="1">
    <location>
        <begin position="47"/>
        <end position="224"/>
    </location>
</feature>
<dbReference type="Proteomes" id="UP000698173">
    <property type="component" value="Unassembled WGS sequence"/>
</dbReference>
<dbReference type="PIRSF" id="PIRSF030802">
    <property type="entry name" value="UCP030802"/>
    <property type="match status" value="1"/>
</dbReference>
<proteinExistence type="predicted"/>
<protein>
    <submittedName>
        <fullName evidence="2">Haloacid dehalogenase</fullName>
    </submittedName>
</protein>
<evidence type="ECO:0000259" key="1">
    <source>
        <dbReference type="Pfam" id="PF05116"/>
    </source>
</evidence>
<dbReference type="InterPro" id="IPR024197">
    <property type="entry name" value="TPP-like"/>
</dbReference>
<dbReference type="InterPro" id="IPR023214">
    <property type="entry name" value="HAD_sf"/>
</dbReference>
<dbReference type="SUPFAM" id="SSF56784">
    <property type="entry name" value="HAD-like"/>
    <property type="match status" value="1"/>
</dbReference>
<reference evidence="2" key="2">
    <citation type="submission" date="2021-09" db="EMBL/GenBank/DDBJ databases">
        <authorList>
            <person name="Gilroy R."/>
        </authorList>
    </citation>
    <scope>NUCLEOTIDE SEQUENCE</scope>
    <source>
        <strain evidence="2">CHK171-7178</strain>
    </source>
</reference>
<dbReference type="InterPro" id="IPR006380">
    <property type="entry name" value="SPP-like_dom"/>
</dbReference>
<organism evidence="2 3">
    <name type="scientific">Sporosarcina psychrophila</name>
    <name type="common">Bacillus psychrophilus</name>
    <dbReference type="NCBI Taxonomy" id="1476"/>
    <lineage>
        <taxon>Bacteria</taxon>
        <taxon>Bacillati</taxon>
        <taxon>Bacillota</taxon>
        <taxon>Bacilli</taxon>
        <taxon>Bacillales</taxon>
        <taxon>Caryophanaceae</taxon>
        <taxon>Sporosarcina</taxon>
    </lineage>
</organism>
<evidence type="ECO:0000313" key="2">
    <source>
        <dbReference type="EMBL" id="HJF31039.1"/>
    </source>
</evidence>
<dbReference type="GO" id="GO:0003824">
    <property type="term" value="F:catalytic activity"/>
    <property type="evidence" value="ECO:0007669"/>
    <property type="project" value="UniProtKB-ARBA"/>
</dbReference>
<dbReference type="Gene3D" id="3.40.50.1000">
    <property type="entry name" value="HAD superfamily/HAD-like"/>
    <property type="match status" value="1"/>
</dbReference>
<dbReference type="InterPro" id="IPR036412">
    <property type="entry name" value="HAD-like_sf"/>
</dbReference>
<comment type="caution">
    <text evidence="2">The sequence shown here is derived from an EMBL/GenBank/DDBJ whole genome shotgun (WGS) entry which is preliminary data.</text>
</comment>